<feature type="transmembrane region" description="Helical" evidence="9">
    <location>
        <begin position="96"/>
        <end position="115"/>
    </location>
</feature>
<evidence type="ECO:0000256" key="3">
    <source>
        <dbReference type="ARBA" id="ARBA00022692"/>
    </source>
</evidence>
<dbReference type="InterPro" id="IPR000727">
    <property type="entry name" value="T_SNARE_dom"/>
</dbReference>
<accession>A0AAF0AUM2</accession>
<keyword evidence="5 9" id="KW-1133">Transmembrane helix</keyword>
<comment type="subcellular location">
    <subcellularLocation>
        <location evidence="8">Endomembrane system</location>
        <topology evidence="8">Single-pass type IV membrane protein</topology>
    </subcellularLocation>
    <subcellularLocation>
        <location evidence="1">Golgi apparatus membrane</location>
    </subcellularLocation>
</comment>
<dbReference type="PROSITE" id="PS50192">
    <property type="entry name" value="T_SNARE"/>
    <property type="match status" value="1"/>
</dbReference>
<keyword evidence="4" id="KW-0653">Protein transport</keyword>
<gene>
    <name evidence="11" type="primary">bet1</name>
    <name evidence="11" type="ORF">SOMG_01784</name>
</gene>
<sequence>MATRFGRRKDRNGDVLPLYETKPSPHLDDLESVNENRIANLTGKVQSLKSMTMDIGTEITSSSKLMDTMNESYFTTQNALKGTMGRLKKVSKSSGISIWTWLAFFCIVALVFVLVRY</sequence>
<evidence type="ECO:0000256" key="2">
    <source>
        <dbReference type="ARBA" id="ARBA00022448"/>
    </source>
</evidence>
<dbReference type="RefSeq" id="XP_056035781.1">
    <property type="nucleotide sequence ID" value="XM_056180577.1"/>
</dbReference>
<evidence type="ECO:0000313" key="11">
    <source>
        <dbReference type="EMBL" id="WBW71538.1"/>
    </source>
</evidence>
<protein>
    <submittedName>
        <fullName evidence="11">SNARE Bet1</fullName>
    </submittedName>
</protein>
<evidence type="ECO:0000256" key="9">
    <source>
        <dbReference type="SAM" id="Phobius"/>
    </source>
</evidence>
<dbReference type="GO" id="GO:0000139">
    <property type="term" value="C:Golgi membrane"/>
    <property type="evidence" value="ECO:0007669"/>
    <property type="project" value="UniProtKB-SubCell"/>
</dbReference>
<keyword evidence="6" id="KW-0333">Golgi apparatus</keyword>
<keyword evidence="2" id="KW-0813">Transport</keyword>
<keyword evidence="3 9" id="KW-0812">Transmembrane</keyword>
<dbReference type="SMART" id="SM00397">
    <property type="entry name" value="t_SNARE"/>
    <property type="match status" value="1"/>
</dbReference>
<evidence type="ECO:0000256" key="5">
    <source>
        <dbReference type="ARBA" id="ARBA00022989"/>
    </source>
</evidence>
<dbReference type="CDD" id="cd15853">
    <property type="entry name" value="SNARE_Bet1"/>
    <property type="match status" value="1"/>
</dbReference>
<evidence type="ECO:0000256" key="1">
    <source>
        <dbReference type="ARBA" id="ARBA00004394"/>
    </source>
</evidence>
<keyword evidence="7 9" id="KW-0472">Membrane</keyword>
<evidence type="ECO:0000259" key="10">
    <source>
        <dbReference type="PROSITE" id="PS50192"/>
    </source>
</evidence>
<evidence type="ECO:0000256" key="4">
    <source>
        <dbReference type="ARBA" id="ARBA00022927"/>
    </source>
</evidence>
<dbReference type="AlphaFoldDB" id="A0AAF0AUM2"/>
<reference evidence="11 12" key="1">
    <citation type="journal article" date="2023" name="G3 (Bethesda)">
        <title>A high-quality reference genome for the fission yeast Schizosaccharomyces osmophilus.</title>
        <authorList>
            <person name="Jia G.S."/>
            <person name="Zhang W.C."/>
            <person name="Liang Y."/>
            <person name="Liu X.H."/>
            <person name="Rhind N."/>
            <person name="Pidoux A."/>
            <person name="Brysch-Herzberg M."/>
            <person name="Du L.L."/>
        </authorList>
    </citation>
    <scope>NUCLEOTIDE SEQUENCE [LARGE SCALE GENOMIC DNA]</scope>
    <source>
        <strain evidence="11 12">CBS 15793</strain>
    </source>
</reference>
<dbReference type="KEGG" id="som:SOMG_01784"/>
<dbReference type="GeneID" id="80875266"/>
<dbReference type="PANTHER" id="PTHR12791">
    <property type="entry name" value="GOLGI SNARE BET1-RELATED"/>
    <property type="match status" value="1"/>
</dbReference>
<dbReference type="GO" id="GO:0015031">
    <property type="term" value="P:protein transport"/>
    <property type="evidence" value="ECO:0007669"/>
    <property type="project" value="UniProtKB-KW"/>
</dbReference>
<evidence type="ECO:0000313" key="12">
    <source>
        <dbReference type="Proteomes" id="UP001212411"/>
    </source>
</evidence>
<dbReference type="EMBL" id="CP115611">
    <property type="protein sequence ID" value="WBW71538.1"/>
    <property type="molecule type" value="Genomic_DNA"/>
</dbReference>
<dbReference type="Gene3D" id="1.20.5.110">
    <property type="match status" value="1"/>
</dbReference>
<dbReference type="SUPFAM" id="SSF58038">
    <property type="entry name" value="SNARE fusion complex"/>
    <property type="match status" value="1"/>
</dbReference>
<evidence type="ECO:0000256" key="6">
    <source>
        <dbReference type="ARBA" id="ARBA00023034"/>
    </source>
</evidence>
<dbReference type="Proteomes" id="UP001212411">
    <property type="component" value="Chromosome 1"/>
</dbReference>
<organism evidence="11 12">
    <name type="scientific">Schizosaccharomyces osmophilus</name>
    <dbReference type="NCBI Taxonomy" id="2545709"/>
    <lineage>
        <taxon>Eukaryota</taxon>
        <taxon>Fungi</taxon>
        <taxon>Dikarya</taxon>
        <taxon>Ascomycota</taxon>
        <taxon>Taphrinomycotina</taxon>
        <taxon>Schizosaccharomycetes</taxon>
        <taxon>Schizosaccharomycetales</taxon>
        <taxon>Schizosaccharomycetaceae</taxon>
        <taxon>Schizosaccharomyces</taxon>
    </lineage>
</organism>
<keyword evidence="12" id="KW-1185">Reference proteome</keyword>
<feature type="domain" description="T-SNARE coiled-coil homology" evidence="10">
    <location>
        <begin position="28"/>
        <end position="90"/>
    </location>
</feature>
<proteinExistence type="predicted"/>
<evidence type="ECO:0000256" key="7">
    <source>
        <dbReference type="ARBA" id="ARBA00023136"/>
    </source>
</evidence>
<dbReference type="InterPro" id="IPR039899">
    <property type="entry name" value="BET1_SNARE"/>
</dbReference>
<name>A0AAF0AUM2_9SCHI</name>
<evidence type="ECO:0000256" key="8">
    <source>
        <dbReference type="ARBA" id="ARBA00046280"/>
    </source>
</evidence>